<reference evidence="8" key="1">
    <citation type="journal article" date="2019" name="Int. J. Syst. Evol. Microbiol.">
        <title>The Global Catalogue of Microorganisms (GCM) 10K type strain sequencing project: providing services to taxonomists for standard genome sequencing and annotation.</title>
        <authorList>
            <consortium name="The Broad Institute Genomics Platform"/>
            <consortium name="The Broad Institute Genome Sequencing Center for Infectious Disease"/>
            <person name="Wu L."/>
            <person name="Ma J."/>
        </authorList>
    </citation>
    <scope>NUCLEOTIDE SEQUENCE [LARGE SCALE GENOMIC DNA]</scope>
    <source>
        <strain evidence="8">JCM 18127</strain>
    </source>
</reference>
<accession>A0ABP8WKW0</accession>
<comment type="caution">
    <text evidence="7">The sequence shown here is derived from an EMBL/GenBank/DDBJ whole genome shotgun (WGS) entry which is preliminary data.</text>
</comment>
<dbReference type="Pfam" id="PF01957">
    <property type="entry name" value="NfeD"/>
    <property type="match status" value="1"/>
</dbReference>
<keyword evidence="2 5" id="KW-0812">Transmembrane</keyword>
<comment type="subcellular location">
    <subcellularLocation>
        <location evidence="1">Membrane</location>
        <topology evidence="1">Multi-pass membrane protein</topology>
    </subcellularLocation>
</comment>
<feature type="transmembrane region" description="Helical" evidence="5">
    <location>
        <begin position="46"/>
        <end position="69"/>
    </location>
</feature>
<dbReference type="Gene3D" id="2.40.50.140">
    <property type="entry name" value="Nucleic acid-binding proteins"/>
    <property type="match status" value="1"/>
</dbReference>
<evidence type="ECO:0000313" key="7">
    <source>
        <dbReference type="EMBL" id="GAA4691525.1"/>
    </source>
</evidence>
<evidence type="ECO:0000256" key="3">
    <source>
        <dbReference type="ARBA" id="ARBA00022989"/>
    </source>
</evidence>
<evidence type="ECO:0000313" key="8">
    <source>
        <dbReference type="Proteomes" id="UP001500621"/>
    </source>
</evidence>
<evidence type="ECO:0000256" key="5">
    <source>
        <dbReference type="SAM" id="Phobius"/>
    </source>
</evidence>
<dbReference type="RefSeq" id="WP_345267614.1">
    <property type="nucleotide sequence ID" value="NZ_BAABIM010000003.1"/>
</dbReference>
<evidence type="ECO:0000256" key="1">
    <source>
        <dbReference type="ARBA" id="ARBA00004141"/>
    </source>
</evidence>
<keyword evidence="8" id="KW-1185">Reference proteome</keyword>
<dbReference type="EMBL" id="BAABIM010000003">
    <property type="protein sequence ID" value="GAA4691525.1"/>
    <property type="molecule type" value="Genomic_DNA"/>
</dbReference>
<evidence type="ECO:0000259" key="6">
    <source>
        <dbReference type="Pfam" id="PF01957"/>
    </source>
</evidence>
<evidence type="ECO:0000256" key="2">
    <source>
        <dbReference type="ARBA" id="ARBA00022692"/>
    </source>
</evidence>
<dbReference type="SUPFAM" id="SSF141322">
    <property type="entry name" value="NfeD domain-like"/>
    <property type="match status" value="1"/>
</dbReference>
<sequence length="153" mass="15957">MDWLRDNLWATWLGLAALLSVAEMFSLDLVLIMLAVGALAGMTAALIGLGIPVQVLAAAAASVAMLALVRPSLAKRFHGGPELNLGHGKLVGQRAEVTAEITGLSTGRIKIGGEIWSASPYDEHLVIAPGETVEVLQIKGATAYVHPVARLDG</sequence>
<dbReference type="InterPro" id="IPR052165">
    <property type="entry name" value="Membrane_assoc_protease"/>
</dbReference>
<feature type="domain" description="NfeD-like C-terminal" evidence="6">
    <location>
        <begin position="89"/>
        <end position="147"/>
    </location>
</feature>
<dbReference type="Proteomes" id="UP001500621">
    <property type="component" value="Unassembled WGS sequence"/>
</dbReference>
<name>A0ABP8WKW0_9ACTN</name>
<dbReference type="PANTHER" id="PTHR33507">
    <property type="entry name" value="INNER MEMBRANE PROTEIN YBBJ"/>
    <property type="match status" value="1"/>
</dbReference>
<organism evidence="7 8">
    <name type="scientific">Nocardioides nanhaiensis</name>
    <dbReference type="NCBI Taxonomy" id="1476871"/>
    <lineage>
        <taxon>Bacteria</taxon>
        <taxon>Bacillati</taxon>
        <taxon>Actinomycetota</taxon>
        <taxon>Actinomycetes</taxon>
        <taxon>Propionibacteriales</taxon>
        <taxon>Nocardioidaceae</taxon>
        <taxon>Nocardioides</taxon>
    </lineage>
</organism>
<proteinExistence type="predicted"/>
<evidence type="ECO:0000256" key="4">
    <source>
        <dbReference type="ARBA" id="ARBA00023136"/>
    </source>
</evidence>
<protein>
    <submittedName>
        <fullName evidence="7">NfeD family protein</fullName>
    </submittedName>
</protein>
<feature type="transmembrane region" description="Helical" evidence="5">
    <location>
        <begin position="12"/>
        <end position="40"/>
    </location>
</feature>
<dbReference type="InterPro" id="IPR002810">
    <property type="entry name" value="NfeD-like_C"/>
</dbReference>
<dbReference type="PANTHER" id="PTHR33507:SF3">
    <property type="entry name" value="INNER MEMBRANE PROTEIN YBBJ"/>
    <property type="match status" value="1"/>
</dbReference>
<dbReference type="InterPro" id="IPR012340">
    <property type="entry name" value="NA-bd_OB-fold"/>
</dbReference>
<keyword evidence="4 5" id="KW-0472">Membrane</keyword>
<gene>
    <name evidence="7" type="ORF">GCM10023226_31800</name>
</gene>
<keyword evidence="3 5" id="KW-1133">Transmembrane helix</keyword>